<evidence type="ECO:0000313" key="10">
    <source>
        <dbReference type="Proteomes" id="UP000504606"/>
    </source>
</evidence>
<dbReference type="PROSITE" id="PS50850">
    <property type="entry name" value="MFS"/>
    <property type="match status" value="1"/>
</dbReference>
<proteinExistence type="inferred from homology"/>
<evidence type="ECO:0000256" key="3">
    <source>
        <dbReference type="ARBA" id="ARBA00022448"/>
    </source>
</evidence>
<feature type="transmembrane region" description="Helical" evidence="8">
    <location>
        <begin position="181"/>
        <end position="203"/>
    </location>
</feature>
<dbReference type="RefSeq" id="XP_026290659.1">
    <property type="nucleotide sequence ID" value="XM_026434874.2"/>
</dbReference>
<feature type="transmembrane region" description="Helical" evidence="8">
    <location>
        <begin position="290"/>
        <end position="310"/>
    </location>
</feature>
<keyword evidence="10" id="KW-1185">Reference proteome</keyword>
<dbReference type="Gene3D" id="1.20.1250.20">
    <property type="entry name" value="MFS general substrate transporter like domains"/>
    <property type="match status" value="2"/>
</dbReference>
<evidence type="ECO:0000256" key="5">
    <source>
        <dbReference type="ARBA" id="ARBA00022775"/>
    </source>
</evidence>
<keyword evidence="7 8" id="KW-0472">Membrane</keyword>
<keyword evidence="4 8" id="KW-0812">Transmembrane</keyword>
<dbReference type="PANTHER" id="PTHR23506">
    <property type="entry name" value="GH10249P"/>
    <property type="match status" value="1"/>
</dbReference>
<feature type="transmembrane region" description="Helical" evidence="8">
    <location>
        <begin position="58"/>
        <end position="77"/>
    </location>
</feature>
<dbReference type="InterPro" id="IPR036259">
    <property type="entry name" value="MFS_trans_sf"/>
</dbReference>
<feature type="transmembrane region" description="Helical" evidence="8">
    <location>
        <begin position="89"/>
        <end position="110"/>
    </location>
</feature>
<feature type="transmembrane region" description="Helical" evidence="8">
    <location>
        <begin position="215"/>
        <end position="237"/>
    </location>
</feature>
<dbReference type="InterPro" id="IPR001958">
    <property type="entry name" value="Tet-R_TetA/multi-R_MdtG-like"/>
</dbReference>
<feature type="transmembrane region" description="Helical" evidence="8">
    <location>
        <begin position="153"/>
        <end position="175"/>
    </location>
</feature>
<feature type="domain" description="Major facilitator superfamily (MFS) profile" evidence="9">
    <location>
        <begin position="22"/>
        <end position="416"/>
    </location>
</feature>
<feature type="transmembrane region" description="Helical" evidence="8">
    <location>
        <begin position="316"/>
        <end position="336"/>
    </location>
</feature>
<dbReference type="InterPro" id="IPR020846">
    <property type="entry name" value="MFS_dom"/>
</dbReference>
<evidence type="ECO:0000313" key="11">
    <source>
        <dbReference type="RefSeq" id="XP_026290659.1"/>
    </source>
</evidence>
<dbReference type="KEGG" id="foc:113215268"/>
<protein>
    <submittedName>
        <fullName evidence="11">MFS-type transporter SLC18B1-like isoform X1</fullName>
    </submittedName>
</protein>
<dbReference type="GeneID" id="113215268"/>
<evidence type="ECO:0000256" key="4">
    <source>
        <dbReference type="ARBA" id="ARBA00022692"/>
    </source>
</evidence>
<accession>A0A6J1TAR3</accession>
<feature type="transmembrane region" description="Helical" evidence="8">
    <location>
        <begin position="20"/>
        <end position="43"/>
    </location>
</feature>
<organism evidence="10 11">
    <name type="scientific">Frankliniella occidentalis</name>
    <name type="common">Western flower thrips</name>
    <name type="synonym">Euthrips occidentalis</name>
    <dbReference type="NCBI Taxonomy" id="133901"/>
    <lineage>
        <taxon>Eukaryota</taxon>
        <taxon>Metazoa</taxon>
        <taxon>Ecdysozoa</taxon>
        <taxon>Arthropoda</taxon>
        <taxon>Hexapoda</taxon>
        <taxon>Insecta</taxon>
        <taxon>Pterygota</taxon>
        <taxon>Neoptera</taxon>
        <taxon>Paraneoptera</taxon>
        <taxon>Thysanoptera</taxon>
        <taxon>Terebrantia</taxon>
        <taxon>Thripoidea</taxon>
        <taxon>Thripidae</taxon>
        <taxon>Frankliniella</taxon>
    </lineage>
</organism>
<evidence type="ECO:0000256" key="8">
    <source>
        <dbReference type="SAM" id="Phobius"/>
    </source>
</evidence>
<dbReference type="OrthoDB" id="446368at2759"/>
<dbReference type="PRINTS" id="PR01035">
    <property type="entry name" value="TCRTETA"/>
</dbReference>
<dbReference type="GO" id="GO:0016020">
    <property type="term" value="C:membrane"/>
    <property type="evidence" value="ECO:0007669"/>
    <property type="project" value="UniProtKB-SubCell"/>
</dbReference>
<keyword evidence="5" id="KW-0532">Neurotransmitter transport</keyword>
<feature type="transmembrane region" description="Helical" evidence="8">
    <location>
        <begin position="116"/>
        <end position="141"/>
    </location>
</feature>
<feature type="transmembrane region" description="Helical" evidence="8">
    <location>
        <begin position="392"/>
        <end position="413"/>
    </location>
</feature>
<dbReference type="SUPFAM" id="SSF103473">
    <property type="entry name" value="MFS general substrate transporter"/>
    <property type="match status" value="1"/>
</dbReference>
<reference evidence="11" key="1">
    <citation type="submission" date="2025-08" db="UniProtKB">
        <authorList>
            <consortium name="RefSeq"/>
        </authorList>
    </citation>
    <scope>IDENTIFICATION</scope>
    <source>
        <tissue evidence="11">Whole organism</tissue>
    </source>
</reference>
<evidence type="ECO:0000256" key="7">
    <source>
        <dbReference type="ARBA" id="ARBA00023136"/>
    </source>
</evidence>
<dbReference type="GO" id="GO:0022857">
    <property type="term" value="F:transmembrane transporter activity"/>
    <property type="evidence" value="ECO:0007669"/>
    <property type="project" value="InterPro"/>
</dbReference>
<evidence type="ECO:0000259" key="9">
    <source>
        <dbReference type="PROSITE" id="PS50850"/>
    </source>
</evidence>
<sequence>MVSLGNLAARIKQRYTRRQWSTVMLIGTVNFAGAVCISLQAPFYPQEAESKGSTATEYGLVFGIFELVSFLSSPLFGKYLDTIGAKFTLTSGIFVAAVSCMLFGLLDLVIEHTEFIGLSFAVRIVEALGASAALTAAFAIIASEFPDSVGTTFATLETFYGVGYIVGPTIGGLLFQAGGYVLPFIVMGSMLVVVGVVTCFVLPASEAQKKPQASLLKMLAVPGVLLDSLVTTATAVSMGFYSATLEPHLRQFDLSPALVGVMFIISGGVYAMFAPLVGRLIDRCCYAKRVVLFGGVFVIIGVSLVGPADFLPVETSLWMCVVGLIIHGFGLSCLMVPTFSDAISSAVVAGFPDDLTTYGVVSGLWASSFALGAFVGPSVAGVLFDTVGFRQSTYFIIAVHLLVVFGTALFLCCERRPPPRKLKTKTLELSMQASLLRLEESSGGNLIANLSQDRNRSPFPGVTRNKAGSGYGSIGSSFIEVAA</sequence>
<dbReference type="AlphaFoldDB" id="A0A6J1TAR3"/>
<keyword evidence="3" id="KW-0813">Transport</keyword>
<feature type="transmembrane region" description="Helical" evidence="8">
    <location>
        <begin position="357"/>
        <end position="380"/>
    </location>
</feature>
<comment type="subcellular location">
    <subcellularLocation>
        <location evidence="1">Membrane</location>
        <topology evidence="1">Multi-pass membrane protein</topology>
    </subcellularLocation>
</comment>
<gene>
    <name evidence="11" type="primary">LOC113215268</name>
</gene>
<evidence type="ECO:0000256" key="1">
    <source>
        <dbReference type="ARBA" id="ARBA00004141"/>
    </source>
</evidence>
<dbReference type="Proteomes" id="UP000504606">
    <property type="component" value="Unplaced"/>
</dbReference>
<dbReference type="InterPro" id="IPR011701">
    <property type="entry name" value="MFS"/>
</dbReference>
<evidence type="ECO:0000256" key="6">
    <source>
        <dbReference type="ARBA" id="ARBA00022989"/>
    </source>
</evidence>
<dbReference type="InterPro" id="IPR050930">
    <property type="entry name" value="MFS_Vesicular_Transporter"/>
</dbReference>
<dbReference type="Pfam" id="PF07690">
    <property type="entry name" value="MFS_1"/>
    <property type="match status" value="1"/>
</dbReference>
<keyword evidence="6 8" id="KW-1133">Transmembrane helix</keyword>
<evidence type="ECO:0000256" key="2">
    <source>
        <dbReference type="ARBA" id="ARBA00006829"/>
    </source>
</evidence>
<feature type="transmembrane region" description="Helical" evidence="8">
    <location>
        <begin position="257"/>
        <end position="278"/>
    </location>
</feature>
<name>A0A6J1TAR3_FRAOC</name>
<comment type="similarity">
    <text evidence="2">Belongs to the major facilitator superfamily. Vesicular transporter family.</text>
</comment>
<dbReference type="PANTHER" id="PTHR23506:SF26">
    <property type="entry name" value="MFS-TYPE TRANSPORTER SLC18B1"/>
    <property type="match status" value="1"/>
</dbReference>